<accession>A0A1F8GD34</accession>
<organism evidence="2 3">
    <name type="scientific">Candidatus Yanofskybacteria bacterium RIFCSPLOWO2_01_FULL_42_49</name>
    <dbReference type="NCBI Taxonomy" id="1802694"/>
    <lineage>
        <taxon>Bacteria</taxon>
        <taxon>Candidatus Yanofskyibacteriota</taxon>
    </lineage>
</organism>
<name>A0A1F8GD34_9BACT</name>
<dbReference type="PROSITE" id="PS51257">
    <property type="entry name" value="PROKAR_LIPOPROTEIN"/>
    <property type="match status" value="1"/>
</dbReference>
<proteinExistence type="predicted"/>
<evidence type="ECO:0008006" key="4">
    <source>
        <dbReference type="Google" id="ProtNLM"/>
    </source>
</evidence>
<comment type="caution">
    <text evidence="2">The sequence shown here is derived from an EMBL/GenBank/DDBJ whole genome shotgun (WGS) entry which is preliminary data.</text>
</comment>
<dbReference type="Proteomes" id="UP000178227">
    <property type="component" value="Unassembled WGS sequence"/>
</dbReference>
<feature type="signal peptide" evidence="1">
    <location>
        <begin position="1"/>
        <end position="17"/>
    </location>
</feature>
<evidence type="ECO:0000313" key="2">
    <source>
        <dbReference type="EMBL" id="OGN22658.1"/>
    </source>
</evidence>
<evidence type="ECO:0000313" key="3">
    <source>
        <dbReference type="Proteomes" id="UP000178227"/>
    </source>
</evidence>
<feature type="chain" id="PRO_5009535632" description="Lipoprotein" evidence="1">
    <location>
        <begin position="18"/>
        <end position="76"/>
    </location>
</feature>
<dbReference type="EMBL" id="MGKI01000010">
    <property type="protein sequence ID" value="OGN22658.1"/>
    <property type="molecule type" value="Genomic_DNA"/>
</dbReference>
<sequence>MRKIALSTLFLMLPILAACSYYEKRPSTITLNDGKEIVCPGGLLFNSESERVACYNEGGKVLLIVGWENVKGYTVE</sequence>
<evidence type="ECO:0000256" key="1">
    <source>
        <dbReference type="SAM" id="SignalP"/>
    </source>
</evidence>
<keyword evidence="1" id="KW-0732">Signal</keyword>
<reference evidence="2 3" key="1">
    <citation type="journal article" date="2016" name="Nat. Commun.">
        <title>Thousands of microbial genomes shed light on interconnected biogeochemical processes in an aquifer system.</title>
        <authorList>
            <person name="Anantharaman K."/>
            <person name="Brown C.T."/>
            <person name="Hug L.A."/>
            <person name="Sharon I."/>
            <person name="Castelle C.J."/>
            <person name="Probst A.J."/>
            <person name="Thomas B.C."/>
            <person name="Singh A."/>
            <person name="Wilkins M.J."/>
            <person name="Karaoz U."/>
            <person name="Brodie E.L."/>
            <person name="Williams K.H."/>
            <person name="Hubbard S.S."/>
            <person name="Banfield J.F."/>
        </authorList>
    </citation>
    <scope>NUCLEOTIDE SEQUENCE [LARGE SCALE GENOMIC DNA]</scope>
</reference>
<protein>
    <recommendedName>
        <fullName evidence="4">Lipoprotein</fullName>
    </recommendedName>
</protein>
<dbReference type="AlphaFoldDB" id="A0A1F8GD34"/>
<gene>
    <name evidence="2" type="ORF">A2918_00970</name>
</gene>